<feature type="compositionally biased region" description="Polar residues" evidence="1">
    <location>
        <begin position="189"/>
        <end position="203"/>
    </location>
</feature>
<proteinExistence type="predicted"/>
<reference evidence="4" key="1">
    <citation type="submission" date="2017-02" db="UniProtKB">
        <authorList>
            <consortium name="WormBaseParasite"/>
        </authorList>
    </citation>
    <scope>IDENTIFICATION</scope>
</reference>
<evidence type="ECO:0000256" key="1">
    <source>
        <dbReference type="SAM" id="MobiDB-lite"/>
    </source>
</evidence>
<keyword evidence="3" id="KW-1185">Reference proteome</keyword>
<evidence type="ECO:0000313" key="2">
    <source>
        <dbReference type="EMBL" id="VDO11994.1"/>
    </source>
</evidence>
<dbReference type="EMBL" id="UZAE01013974">
    <property type="protein sequence ID" value="VDO11994.1"/>
    <property type="molecule type" value="Genomic_DNA"/>
</dbReference>
<dbReference type="WBParaSite" id="HNAJ_0001203501-mRNA-1">
    <property type="protein sequence ID" value="HNAJ_0001203501-mRNA-1"/>
    <property type="gene ID" value="HNAJ_0001203501"/>
</dbReference>
<dbReference type="STRING" id="102285.A0A0R3TW12"/>
<dbReference type="Proteomes" id="UP000278807">
    <property type="component" value="Unassembled WGS sequence"/>
</dbReference>
<feature type="compositionally biased region" description="Low complexity" evidence="1">
    <location>
        <begin position="204"/>
        <end position="214"/>
    </location>
</feature>
<reference evidence="2 3" key="2">
    <citation type="submission" date="2018-11" db="EMBL/GenBank/DDBJ databases">
        <authorList>
            <consortium name="Pathogen Informatics"/>
        </authorList>
    </citation>
    <scope>NUCLEOTIDE SEQUENCE [LARGE SCALE GENOMIC DNA]</scope>
</reference>
<evidence type="ECO:0000313" key="4">
    <source>
        <dbReference type="WBParaSite" id="HNAJ_0001203501-mRNA-1"/>
    </source>
</evidence>
<evidence type="ECO:0000313" key="3">
    <source>
        <dbReference type="Proteomes" id="UP000278807"/>
    </source>
</evidence>
<protein>
    <submittedName>
        <fullName evidence="2 4">Uncharacterized protein</fullName>
    </submittedName>
</protein>
<feature type="region of interest" description="Disordered" evidence="1">
    <location>
        <begin position="116"/>
        <end position="214"/>
    </location>
</feature>
<name>A0A0R3TW12_RODNA</name>
<sequence length="280" mass="29434">MGPLLLPKPPTSVSTVGTPPPNVTLAPTQITQQQFNLSDLAILLATQRNLQGIPNVTSMSFSGGNLQDDLTSICSNLFGSASSGLQLTSQTLPLPPPPPLNRSDSLLKLLNSNNNQAESGASVDAPENGSSASNLILPPGSYSPSESHKEQSVASPPSNSLPSGSRKRKRRSSSGASSSNGPVPRKKTNAASSNSVELATQKASNSNLSSNFSSPSQLHEMATRVLIVTLDWLKRCGPLEQLPQRIELDPDTSSSPDLNLTQILIDDQAFDLTCGVDKTL</sequence>
<accession>A0A0R3TW12</accession>
<dbReference type="AlphaFoldDB" id="A0A0R3TW12"/>
<feature type="compositionally biased region" description="Polar residues" evidence="1">
    <location>
        <begin position="152"/>
        <end position="162"/>
    </location>
</feature>
<gene>
    <name evidence="2" type="ORF">HNAJ_LOCUS12024</name>
</gene>
<organism evidence="4">
    <name type="scientific">Rodentolepis nana</name>
    <name type="common">Dwarf tapeworm</name>
    <name type="synonym">Hymenolepis nana</name>
    <dbReference type="NCBI Taxonomy" id="102285"/>
    <lineage>
        <taxon>Eukaryota</taxon>
        <taxon>Metazoa</taxon>
        <taxon>Spiralia</taxon>
        <taxon>Lophotrochozoa</taxon>
        <taxon>Platyhelminthes</taxon>
        <taxon>Cestoda</taxon>
        <taxon>Eucestoda</taxon>
        <taxon>Cyclophyllidea</taxon>
        <taxon>Hymenolepididae</taxon>
        <taxon>Rodentolepis</taxon>
    </lineage>
</organism>